<dbReference type="Proteomes" id="UP000217944">
    <property type="component" value="Unassembled WGS sequence"/>
</dbReference>
<reference evidence="3 4" key="1">
    <citation type="journal article" date="2017" name="Syst. Appl. Microbiol.">
        <title>Lebetimonas natsushimae sp. nov., a novel strictly anaerobic, moderately thermophilic chemoautotroph isolated from a deep-sea hydrothermal vent polychaete nest in the Mid-Okinawa Trough.</title>
        <authorList>
            <person name="Nagata R."/>
            <person name="Takaki Y."/>
            <person name="Tame A."/>
            <person name="Nunoura T."/>
            <person name="Muto H."/>
            <person name="Mino S."/>
            <person name="Sawayama S."/>
            <person name="Takai K."/>
            <person name="Nakagawa S."/>
        </authorList>
    </citation>
    <scope>NUCLEOTIDE SEQUENCE [LARGE SCALE GENOMIC DNA]</scope>
    <source>
        <strain evidence="3 4">HS1857</strain>
    </source>
</reference>
<dbReference type="Gene3D" id="3.40.50.720">
    <property type="entry name" value="NAD(P)-binding Rossmann-like Domain"/>
    <property type="match status" value="1"/>
</dbReference>
<dbReference type="RefSeq" id="WP_096258813.1">
    <property type="nucleotide sequence ID" value="NZ_BDME01000002.1"/>
</dbReference>
<dbReference type="SUPFAM" id="SSF55347">
    <property type="entry name" value="Glyceraldehyde-3-phosphate dehydrogenase-like, C-terminal domain"/>
    <property type="match status" value="1"/>
</dbReference>
<organism evidence="3 4">
    <name type="scientific">Lebetimonas natsushimae</name>
    <dbReference type="NCBI Taxonomy" id="1936991"/>
    <lineage>
        <taxon>Bacteria</taxon>
        <taxon>Pseudomonadati</taxon>
        <taxon>Campylobacterota</taxon>
        <taxon>Epsilonproteobacteria</taxon>
        <taxon>Nautiliales</taxon>
        <taxon>Nautiliaceae</taxon>
        <taxon>Lebetimonas</taxon>
    </lineage>
</organism>
<sequence>MKISLIGYGYWGRNIARTLKELDIKIETIFDLDKNQINEAKKLYKFKEYSSLEEILKNSNIVFIATPPSTHYIIAKKALEFNTHIFVEKPFTLNLKEAYELIEIAEKKNLKYMVDHVFIYSEPVKFLKNNLASFGDIFYINSRRINLGLFQYATDVIWDLAVHDLSIIDYLVGLDIKKVNVFKKKYKNFPNEAIANINLELKNDILIGINVSWLSPVKVREMIIGGTKKTALYDDTAEKKIKLFNAGVMLETSKYEAMKYLVKYNYGDIEIPNLPNKMSLSNAISHFIDCVKNNKTPITDKKSILPVIEALEIISKV</sequence>
<evidence type="ECO:0000259" key="2">
    <source>
        <dbReference type="Pfam" id="PF22725"/>
    </source>
</evidence>
<dbReference type="InterPro" id="IPR000683">
    <property type="entry name" value="Gfo/Idh/MocA-like_OxRdtase_N"/>
</dbReference>
<evidence type="ECO:0000259" key="1">
    <source>
        <dbReference type="Pfam" id="PF01408"/>
    </source>
</evidence>
<dbReference type="Pfam" id="PF01408">
    <property type="entry name" value="GFO_IDH_MocA"/>
    <property type="match status" value="1"/>
</dbReference>
<dbReference type="EMBL" id="BDME01000002">
    <property type="protein sequence ID" value="GAX87598.1"/>
    <property type="molecule type" value="Genomic_DNA"/>
</dbReference>
<gene>
    <name evidence="3" type="ORF">LNAT_P0895</name>
</gene>
<name>A0A292YD22_9BACT</name>
<dbReference type="Pfam" id="PF22725">
    <property type="entry name" value="GFO_IDH_MocA_C3"/>
    <property type="match status" value="1"/>
</dbReference>
<feature type="domain" description="Gfo/Idh/MocA-like oxidoreductase N-terminal" evidence="1">
    <location>
        <begin position="2"/>
        <end position="116"/>
    </location>
</feature>
<evidence type="ECO:0000313" key="4">
    <source>
        <dbReference type="Proteomes" id="UP000217944"/>
    </source>
</evidence>
<dbReference type="PANTHER" id="PTHR43377">
    <property type="entry name" value="BILIVERDIN REDUCTASE A"/>
    <property type="match status" value="1"/>
</dbReference>
<dbReference type="Gene3D" id="3.30.360.10">
    <property type="entry name" value="Dihydrodipicolinate Reductase, domain 2"/>
    <property type="match status" value="1"/>
</dbReference>
<dbReference type="SUPFAM" id="SSF51735">
    <property type="entry name" value="NAD(P)-binding Rossmann-fold domains"/>
    <property type="match status" value="1"/>
</dbReference>
<feature type="domain" description="GFO/IDH/MocA-like oxidoreductase" evidence="2">
    <location>
        <begin position="156"/>
        <end position="230"/>
    </location>
</feature>
<proteinExistence type="predicted"/>
<protein>
    <submittedName>
        <fullName evidence="3">Uncharacterized protein</fullName>
    </submittedName>
</protein>
<dbReference type="OrthoDB" id="9782091at2"/>
<comment type="caution">
    <text evidence="3">The sequence shown here is derived from an EMBL/GenBank/DDBJ whole genome shotgun (WGS) entry which is preliminary data.</text>
</comment>
<accession>A0A292YD22</accession>
<dbReference type="GO" id="GO:0000166">
    <property type="term" value="F:nucleotide binding"/>
    <property type="evidence" value="ECO:0007669"/>
    <property type="project" value="InterPro"/>
</dbReference>
<dbReference type="PANTHER" id="PTHR43377:SF6">
    <property type="entry name" value="GFO_IDH_MOCA-LIKE OXIDOREDUCTASE N-TERMINAL DOMAIN-CONTAINING PROTEIN"/>
    <property type="match status" value="1"/>
</dbReference>
<dbReference type="InterPro" id="IPR055170">
    <property type="entry name" value="GFO_IDH_MocA-like_dom"/>
</dbReference>
<dbReference type="InterPro" id="IPR051450">
    <property type="entry name" value="Gfo/Idh/MocA_Oxidoreductases"/>
</dbReference>
<keyword evidence="4" id="KW-1185">Reference proteome</keyword>
<dbReference type="InterPro" id="IPR036291">
    <property type="entry name" value="NAD(P)-bd_dom_sf"/>
</dbReference>
<evidence type="ECO:0000313" key="3">
    <source>
        <dbReference type="EMBL" id="GAX87598.1"/>
    </source>
</evidence>
<dbReference type="AlphaFoldDB" id="A0A292YD22"/>